<dbReference type="EMBL" id="JALJOR010000014">
    <property type="protein sequence ID" value="KAK9806241.1"/>
    <property type="molecule type" value="Genomic_DNA"/>
</dbReference>
<protein>
    <submittedName>
        <fullName evidence="1">Uncharacterized protein</fullName>
    </submittedName>
</protein>
<proteinExistence type="predicted"/>
<dbReference type="AlphaFoldDB" id="A0AAW1P9V1"/>
<dbReference type="Proteomes" id="UP001489004">
    <property type="component" value="Unassembled WGS sequence"/>
</dbReference>
<evidence type="ECO:0000313" key="2">
    <source>
        <dbReference type="Proteomes" id="UP001489004"/>
    </source>
</evidence>
<keyword evidence="2" id="KW-1185">Reference proteome</keyword>
<organism evidence="1 2">
    <name type="scientific">[Myrmecia] bisecta</name>
    <dbReference type="NCBI Taxonomy" id="41462"/>
    <lineage>
        <taxon>Eukaryota</taxon>
        <taxon>Viridiplantae</taxon>
        <taxon>Chlorophyta</taxon>
        <taxon>core chlorophytes</taxon>
        <taxon>Trebouxiophyceae</taxon>
        <taxon>Trebouxiales</taxon>
        <taxon>Trebouxiaceae</taxon>
        <taxon>Myrmecia</taxon>
    </lineage>
</organism>
<sequence>MPRASQLCSPSCSRQTCEGVVARGGFLGGLVASRAGHLLFPLPSGKGRVQLHDDSGERPCAQDVMEAPQQYADSLSMPLTRALVENNAVAYEVLQYQLARTQRQQHRTTDALSTFYAVTGQVQQDVKQALATTRAQKDRADAENSLLRAKLARVTKERDRIALARDLAQGKLAQMARNFASSENLDTKQLWTSYAISRQRVLALQSENETIESKWKHAQAEAAHQEWRCKAAQEQAAALAGLLVAFMLRAN</sequence>
<accession>A0AAW1P9V1</accession>
<name>A0AAW1P9V1_9CHLO</name>
<comment type="caution">
    <text evidence="1">The sequence shown here is derived from an EMBL/GenBank/DDBJ whole genome shotgun (WGS) entry which is preliminary data.</text>
</comment>
<reference evidence="1 2" key="1">
    <citation type="journal article" date="2024" name="Nat. Commun.">
        <title>Phylogenomics reveals the evolutionary origins of lichenization in chlorophyte algae.</title>
        <authorList>
            <person name="Puginier C."/>
            <person name="Libourel C."/>
            <person name="Otte J."/>
            <person name="Skaloud P."/>
            <person name="Haon M."/>
            <person name="Grisel S."/>
            <person name="Petersen M."/>
            <person name="Berrin J.G."/>
            <person name="Delaux P.M."/>
            <person name="Dal Grande F."/>
            <person name="Keller J."/>
        </authorList>
    </citation>
    <scope>NUCLEOTIDE SEQUENCE [LARGE SCALE GENOMIC DNA]</scope>
    <source>
        <strain evidence="1 2">SAG 2043</strain>
    </source>
</reference>
<gene>
    <name evidence="1" type="ORF">WJX72_007030</name>
</gene>
<evidence type="ECO:0000313" key="1">
    <source>
        <dbReference type="EMBL" id="KAK9806241.1"/>
    </source>
</evidence>